<gene>
    <name evidence="1" type="primary">89</name>
    <name evidence="1" type="ORF">WINTERMUTE_89</name>
</gene>
<dbReference type="EMBL" id="MF140435">
    <property type="protein sequence ID" value="ASR87796.1"/>
    <property type="molecule type" value="Genomic_DNA"/>
</dbReference>
<proteinExistence type="predicted"/>
<accession>A0A222ZSU8</accession>
<reference evidence="1 2" key="1">
    <citation type="submission" date="2017-05" db="EMBL/GenBank/DDBJ databases">
        <authorList>
            <person name="Pasqualucci B.A."/>
            <person name="Edgington N.P."/>
            <person name="Stoner T.H."/>
            <person name="Garlena R.A."/>
            <person name="Russell D.A."/>
            <person name="Pope W.H."/>
            <person name="Jacobs-Sera D."/>
            <person name="Hatfull G.F."/>
        </authorList>
    </citation>
    <scope>NUCLEOTIDE SEQUENCE [LARGE SCALE GENOMIC DNA]</scope>
</reference>
<evidence type="ECO:0000313" key="2">
    <source>
        <dbReference type="Proteomes" id="UP000222356"/>
    </source>
</evidence>
<name>A0A222ZSU8_9CAUD</name>
<evidence type="ECO:0000313" key="1">
    <source>
        <dbReference type="EMBL" id="ASR87796.1"/>
    </source>
</evidence>
<protein>
    <submittedName>
        <fullName evidence="1">Uncharacterized protein</fullName>
    </submittedName>
</protein>
<dbReference type="Proteomes" id="UP000222356">
    <property type="component" value="Segment"/>
</dbReference>
<sequence>MTVAKCKKCGRDGLEWLQNKAGRYYLADRFYGARGSSWTMPHFKQCLPPEPEPEPEPEPRQVVLTITPAAGGDPVVVSAHGDGFEAVHALWVFAEDRGLKIGDRWELFGPDGAIAYEVTIK</sequence>
<organism evidence="1 2">
    <name type="scientific">Mycobacterium phage Wintermute</name>
    <dbReference type="NCBI Taxonomy" id="2015891"/>
    <lineage>
        <taxon>Viruses</taxon>
        <taxon>Duplodnaviria</taxon>
        <taxon>Heunggongvirae</taxon>
        <taxon>Uroviricota</taxon>
        <taxon>Caudoviricetes</taxon>
        <taxon>Weiservirinae</taxon>
        <taxon>Fionnbharthvirus</taxon>
        <taxon>Fionnbharthvirus fionnbharth</taxon>
    </lineage>
</organism>